<evidence type="ECO:0000313" key="1">
    <source>
        <dbReference type="EMBL" id="KAJ8474381.1"/>
    </source>
</evidence>
<proteinExistence type="predicted"/>
<gene>
    <name evidence="1" type="ORF">ONZ51_g7261</name>
</gene>
<dbReference type="PANTHER" id="PTHR11188:SF17">
    <property type="entry name" value="FI21816P1"/>
    <property type="match status" value="1"/>
</dbReference>
<dbReference type="AlphaFoldDB" id="A0AAD7TQH1"/>
<dbReference type="InterPro" id="IPR014752">
    <property type="entry name" value="Arrestin-like_C"/>
</dbReference>
<dbReference type="PANTHER" id="PTHR11188">
    <property type="entry name" value="ARRESTIN DOMAIN CONTAINING PROTEIN"/>
    <property type="match status" value="1"/>
</dbReference>
<accession>A0AAD7TQH1</accession>
<dbReference type="SUPFAM" id="SSF81296">
    <property type="entry name" value="E set domains"/>
    <property type="match status" value="1"/>
</dbReference>
<dbReference type="EMBL" id="JAPEVG010000190">
    <property type="protein sequence ID" value="KAJ8474381.1"/>
    <property type="molecule type" value="Genomic_DNA"/>
</dbReference>
<dbReference type="InterPro" id="IPR014756">
    <property type="entry name" value="Ig_E-set"/>
</dbReference>
<dbReference type="Proteomes" id="UP001215151">
    <property type="component" value="Unassembled WGS sequence"/>
</dbReference>
<protein>
    <recommendedName>
        <fullName evidence="3">Arrestin-like N-terminal domain-containing protein</fullName>
    </recommendedName>
</protein>
<comment type="caution">
    <text evidence="1">The sequence shown here is derived from an EMBL/GenBank/DDBJ whole genome shotgun (WGS) entry which is preliminary data.</text>
</comment>
<keyword evidence="2" id="KW-1185">Reference proteome</keyword>
<dbReference type="GO" id="GO:0005737">
    <property type="term" value="C:cytoplasm"/>
    <property type="evidence" value="ECO:0007669"/>
    <property type="project" value="TreeGrafter"/>
</dbReference>
<dbReference type="InterPro" id="IPR050357">
    <property type="entry name" value="Arrestin_domain-protein"/>
</dbReference>
<dbReference type="Gene3D" id="2.60.40.640">
    <property type="match status" value="1"/>
</dbReference>
<name>A0AAD7TQH1_9APHY</name>
<evidence type="ECO:0008006" key="3">
    <source>
        <dbReference type="Google" id="ProtNLM"/>
    </source>
</evidence>
<reference evidence="1" key="1">
    <citation type="submission" date="2022-11" db="EMBL/GenBank/DDBJ databases">
        <title>Genome Sequence of Cubamyces cubensis.</title>
        <authorList>
            <person name="Buettner E."/>
        </authorList>
    </citation>
    <scope>NUCLEOTIDE SEQUENCE</scope>
    <source>
        <strain evidence="1">MPL-01</strain>
    </source>
</reference>
<organism evidence="1 2">
    <name type="scientific">Trametes cubensis</name>
    <dbReference type="NCBI Taxonomy" id="1111947"/>
    <lineage>
        <taxon>Eukaryota</taxon>
        <taxon>Fungi</taxon>
        <taxon>Dikarya</taxon>
        <taxon>Basidiomycota</taxon>
        <taxon>Agaricomycotina</taxon>
        <taxon>Agaricomycetes</taxon>
        <taxon>Polyporales</taxon>
        <taxon>Polyporaceae</taxon>
        <taxon>Trametes</taxon>
    </lineage>
</organism>
<dbReference type="GO" id="GO:0015031">
    <property type="term" value="P:protein transport"/>
    <property type="evidence" value="ECO:0007669"/>
    <property type="project" value="TreeGrafter"/>
</dbReference>
<sequence length="411" mass="45881">MGIFTDSSSGSADPAMSIHISPYLFVSGCPVEGQVELDLRQLSEDDVQEVHIKLKGSAWTVQTINTTVYVQNVPLVSEDITLWTKRPAPEQGTLRIPFQFLLPPDLPPSFHDKKNKWTDGGAIRYWLSAVGVRSGALQRNRRVRLPIAVVQRDIVGAGLRAKLSAMAQGVDYGWRIDRAESKIRRGLWGDYATVKAELRIPDVNICPLFAPIPFIIYVETISPILTRAKADAHPSDKPVFPSPPATYNMLEFRLHRKYTSIAQTLSRTYTKNTDFEGARMAIDEDVPEREWLPLGFEGGDKKHRDNLDGKGSWVQRATFKSAFRLDCAHSFNTETIKCEYKLELKVPFPGVGNDLHINMPITVTSGIDTPVLRDQLVAGSSSASGSSNHNILDLPPAYWDAENGDWHDEKE</sequence>
<evidence type="ECO:0000313" key="2">
    <source>
        <dbReference type="Proteomes" id="UP001215151"/>
    </source>
</evidence>